<protein>
    <submittedName>
        <fullName evidence="2">Uncharacterized protein</fullName>
    </submittedName>
</protein>
<feature type="region of interest" description="Disordered" evidence="1">
    <location>
        <begin position="134"/>
        <end position="160"/>
    </location>
</feature>
<dbReference type="KEGG" id="ttt:THITE_2114370"/>
<dbReference type="HOGENOM" id="CLU_1653359_0_0_1"/>
<feature type="compositionally biased region" description="Basic and acidic residues" evidence="1">
    <location>
        <begin position="146"/>
        <end position="160"/>
    </location>
</feature>
<dbReference type="GeneID" id="11516980"/>
<sequence length="160" mass="17719">MDPDPFAGRPARYRPRRQRTVDPIFNPWTLDPNDPPPAKATNKPADQKADGPSGSQPQDQAQAQAKPAAEAKPIGTLSAAKMGACTEDVRGLVVRVGPWDRQKEKEKQRAELLKIQAELRENNISVRDFAVEAAEKAAKEKKLKQPSKEQKGNDDEKKDD</sequence>
<name>G2QZA1_THETT</name>
<feature type="region of interest" description="Disordered" evidence="1">
    <location>
        <begin position="1"/>
        <end position="75"/>
    </location>
</feature>
<proteinExistence type="predicted"/>
<reference evidence="2 3" key="1">
    <citation type="journal article" date="2011" name="Nat. Biotechnol.">
        <title>Comparative genomic analysis of the thermophilic biomass-degrading fungi Myceliophthora thermophila and Thielavia terrestris.</title>
        <authorList>
            <person name="Berka R.M."/>
            <person name="Grigoriev I.V."/>
            <person name="Otillar R."/>
            <person name="Salamov A."/>
            <person name="Grimwood J."/>
            <person name="Reid I."/>
            <person name="Ishmael N."/>
            <person name="John T."/>
            <person name="Darmond C."/>
            <person name="Moisan M.-C."/>
            <person name="Henrissat B."/>
            <person name="Coutinho P.M."/>
            <person name="Lombard V."/>
            <person name="Natvig D.O."/>
            <person name="Lindquist E."/>
            <person name="Schmutz J."/>
            <person name="Lucas S."/>
            <person name="Harris P."/>
            <person name="Powlowski J."/>
            <person name="Bellemare A."/>
            <person name="Taylor D."/>
            <person name="Butler G."/>
            <person name="de Vries R.P."/>
            <person name="Allijn I.E."/>
            <person name="van den Brink J."/>
            <person name="Ushinsky S."/>
            <person name="Storms R."/>
            <person name="Powell A.J."/>
            <person name="Paulsen I.T."/>
            <person name="Elbourne L.D.H."/>
            <person name="Baker S.E."/>
            <person name="Magnuson J."/>
            <person name="LaBoissiere S."/>
            <person name="Clutterbuck A.J."/>
            <person name="Martinez D."/>
            <person name="Wogulis M."/>
            <person name="de Leon A.L."/>
            <person name="Rey M.W."/>
            <person name="Tsang A."/>
        </authorList>
    </citation>
    <scope>NUCLEOTIDE SEQUENCE [LARGE SCALE GENOMIC DNA]</scope>
    <source>
        <strain evidence="3">ATCC 38088 / NRRL 8126</strain>
    </source>
</reference>
<dbReference type="RefSeq" id="XP_003652673.1">
    <property type="nucleotide sequence ID" value="XM_003652625.1"/>
</dbReference>
<evidence type="ECO:0000313" key="3">
    <source>
        <dbReference type="Proteomes" id="UP000008181"/>
    </source>
</evidence>
<organism evidence="2 3">
    <name type="scientific">Thermothielavioides terrestris (strain ATCC 38088 / NRRL 8126)</name>
    <name type="common">Thielavia terrestris</name>
    <dbReference type="NCBI Taxonomy" id="578455"/>
    <lineage>
        <taxon>Eukaryota</taxon>
        <taxon>Fungi</taxon>
        <taxon>Dikarya</taxon>
        <taxon>Ascomycota</taxon>
        <taxon>Pezizomycotina</taxon>
        <taxon>Sordariomycetes</taxon>
        <taxon>Sordariomycetidae</taxon>
        <taxon>Sordariales</taxon>
        <taxon>Chaetomiaceae</taxon>
        <taxon>Thermothielavioides</taxon>
        <taxon>Thermothielavioides terrestris</taxon>
    </lineage>
</organism>
<feature type="compositionally biased region" description="Low complexity" evidence="1">
    <location>
        <begin position="56"/>
        <end position="73"/>
    </location>
</feature>
<dbReference type="AlphaFoldDB" id="G2QZA1"/>
<gene>
    <name evidence="2" type="ORF">THITE_2114370</name>
</gene>
<dbReference type="EMBL" id="CP003010">
    <property type="protein sequence ID" value="AEO66337.1"/>
    <property type="molecule type" value="Genomic_DNA"/>
</dbReference>
<keyword evidence="3" id="KW-1185">Reference proteome</keyword>
<evidence type="ECO:0000313" key="2">
    <source>
        <dbReference type="EMBL" id="AEO66337.1"/>
    </source>
</evidence>
<evidence type="ECO:0000256" key="1">
    <source>
        <dbReference type="SAM" id="MobiDB-lite"/>
    </source>
</evidence>
<dbReference type="Proteomes" id="UP000008181">
    <property type="component" value="Chromosome 2"/>
</dbReference>
<accession>G2QZA1</accession>